<evidence type="ECO:0000256" key="2">
    <source>
        <dbReference type="ARBA" id="ARBA00023125"/>
    </source>
</evidence>
<evidence type="ECO:0000256" key="1">
    <source>
        <dbReference type="ARBA" id="ARBA00023015"/>
    </source>
</evidence>
<dbReference type="Gene3D" id="1.10.10.60">
    <property type="entry name" value="Homeodomain-like"/>
    <property type="match status" value="1"/>
</dbReference>
<keyword evidence="2" id="KW-0238">DNA-binding</keyword>
<dbReference type="SMART" id="SM00342">
    <property type="entry name" value="HTH_ARAC"/>
    <property type="match status" value="1"/>
</dbReference>
<evidence type="ECO:0000259" key="4">
    <source>
        <dbReference type="PROSITE" id="PS01124"/>
    </source>
</evidence>
<organism evidence="5 6">
    <name type="scientific">Clostridium kluyveri</name>
    <dbReference type="NCBI Taxonomy" id="1534"/>
    <lineage>
        <taxon>Bacteria</taxon>
        <taxon>Bacillati</taxon>
        <taxon>Bacillota</taxon>
        <taxon>Clostridia</taxon>
        <taxon>Eubacteriales</taxon>
        <taxon>Clostridiaceae</taxon>
        <taxon>Clostridium</taxon>
    </lineage>
</organism>
<evidence type="ECO:0000256" key="3">
    <source>
        <dbReference type="ARBA" id="ARBA00023163"/>
    </source>
</evidence>
<keyword evidence="3" id="KW-0804">Transcription</keyword>
<evidence type="ECO:0000313" key="6">
    <source>
        <dbReference type="Proteomes" id="UP000184604"/>
    </source>
</evidence>
<dbReference type="InterPro" id="IPR009057">
    <property type="entry name" value="Homeodomain-like_sf"/>
</dbReference>
<dbReference type="GO" id="GO:0043565">
    <property type="term" value="F:sequence-specific DNA binding"/>
    <property type="evidence" value="ECO:0007669"/>
    <property type="project" value="InterPro"/>
</dbReference>
<name>A0A1L5F530_CLOKL</name>
<dbReference type="AlphaFoldDB" id="A0A1L5F530"/>
<dbReference type="Pfam" id="PF12833">
    <property type="entry name" value="HTH_18"/>
    <property type="match status" value="1"/>
</dbReference>
<keyword evidence="1" id="KW-0805">Transcription regulation</keyword>
<dbReference type="InterPro" id="IPR046532">
    <property type="entry name" value="DUF6597"/>
</dbReference>
<proteinExistence type="predicted"/>
<accession>A0A1L5F530</accession>
<dbReference type="InterPro" id="IPR050204">
    <property type="entry name" value="AraC_XylS_family_regulators"/>
</dbReference>
<evidence type="ECO:0000313" key="5">
    <source>
        <dbReference type="EMBL" id="APM38126.1"/>
    </source>
</evidence>
<dbReference type="EMBL" id="CP018335">
    <property type="protein sequence ID" value="APM38126.1"/>
    <property type="molecule type" value="Genomic_DNA"/>
</dbReference>
<dbReference type="PROSITE" id="PS01124">
    <property type="entry name" value="HTH_ARAC_FAMILY_2"/>
    <property type="match status" value="1"/>
</dbReference>
<dbReference type="Pfam" id="PF20240">
    <property type="entry name" value="DUF6597"/>
    <property type="match status" value="1"/>
</dbReference>
<dbReference type="PANTHER" id="PTHR46796:SF13">
    <property type="entry name" value="HTH-TYPE TRANSCRIPTIONAL ACTIVATOR RHAS"/>
    <property type="match status" value="1"/>
</dbReference>
<protein>
    <recommendedName>
        <fullName evidence="4">HTH araC/xylS-type domain-containing protein</fullName>
    </recommendedName>
</protein>
<dbReference type="InterPro" id="IPR018060">
    <property type="entry name" value="HTH_AraC"/>
</dbReference>
<feature type="domain" description="HTH araC/xylS-type" evidence="4">
    <location>
        <begin position="168"/>
        <end position="273"/>
    </location>
</feature>
<dbReference type="PANTHER" id="PTHR46796">
    <property type="entry name" value="HTH-TYPE TRANSCRIPTIONAL ACTIVATOR RHAS-RELATED"/>
    <property type="match status" value="1"/>
</dbReference>
<dbReference type="Proteomes" id="UP000184604">
    <property type="component" value="Chromosome"/>
</dbReference>
<dbReference type="GO" id="GO:0003700">
    <property type="term" value="F:DNA-binding transcription factor activity"/>
    <property type="evidence" value="ECO:0007669"/>
    <property type="project" value="InterPro"/>
</dbReference>
<dbReference type="SUPFAM" id="SSF46689">
    <property type="entry name" value="Homeodomain-like"/>
    <property type="match status" value="1"/>
</dbReference>
<dbReference type="RefSeq" id="WP_073537815.1">
    <property type="nucleotide sequence ID" value="NZ_CP018335.1"/>
</dbReference>
<reference evidence="5 6" key="1">
    <citation type="submission" date="2016-12" db="EMBL/GenBank/DDBJ databases">
        <title>Complete genome sequence of Clostridium kluyveri JZZ isolated from the pit mud of a Chinese flavor liquor-making factory.</title>
        <authorList>
            <person name="Wang Y."/>
        </authorList>
    </citation>
    <scope>NUCLEOTIDE SEQUENCE [LARGE SCALE GENOMIC DNA]</scope>
    <source>
        <strain evidence="5 6">JZZ</strain>
    </source>
</reference>
<sequence>MKKNINENIRLLKYNYLPLQPGFEIKCENYMEMKLDKTDALSKTISVFYQFKVTESVENFIPVIPDGCVDIIFYCSPDNSFSNICGSVIKSKKISFLYGCEYFGVRFFPGEAIRVLKCSIKEFIDNEIPLIDIVKKDLFISEKISKAENFYDRIAVFKNFITSFLLDTHIPIIIQNSINRICENKGLVSISELAEYTGYSTRYLRKTFETFVGISPKLLSQIVRFQNCLYIIINEGNYHVMDTILECGYYDQSHFINEFKKFTYLTPNQIKLKNF</sequence>
<gene>
    <name evidence="5" type="ORF">BS101_04925</name>
</gene>